<dbReference type="AlphaFoldDB" id="A0AAU9CGM9"/>
<accession>A0AAU9CGM9</accession>
<dbReference type="NCBIfam" id="TIGR03519">
    <property type="entry name" value="T9SS_PorP_fam"/>
    <property type="match status" value="1"/>
</dbReference>
<proteinExistence type="predicted"/>
<reference evidence="1 2" key="1">
    <citation type="submission" date="2021-12" db="EMBL/GenBank/DDBJ databases">
        <title>Genome sequencing of bacteria with rrn-lacking chromosome and rrn-plasmid.</title>
        <authorList>
            <person name="Anda M."/>
            <person name="Iwasaki W."/>
        </authorList>
    </citation>
    <scope>NUCLEOTIDE SEQUENCE [LARGE SCALE GENOMIC DNA]</scope>
    <source>
        <strain evidence="1 2">DSM 100852</strain>
    </source>
</reference>
<dbReference type="KEGG" id="fax:FUAX_16100"/>
<evidence type="ECO:0008006" key="3">
    <source>
        <dbReference type="Google" id="ProtNLM"/>
    </source>
</evidence>
<evidence type="ECO:0000313" key="2">
    <source>
        <dbReference type="Proteomes" id="UP001348817"/>
    </source>
</evidence>
<dbReference type="Proteomes" id="UP001348817">
    <property type="component" value="Chromosome"/>
</dbReference>
<sequence length="332" mass="37194">MGFVCLWGLLSGPEAKAQDPQFSQFFAAPLYTNPGFTGSTQKTRFGLNYRNQWPSLQANFTTYAAYADHYIDEYNSGVGLMLMSDNVPKAGLSSTSAYLSYAYQVRFSEDFMLRPGVQLGYVHQSANYGDLLFGDMIDPFTGEIGAGGEPLDFENRGFFDLGFGAVAFYKEFWAGLSASHLTQPNISTAVDGDDPLPIKYVYTMGYKFAFTKVDKHLRREYAFTPVMLYKNQGDFSQLDVGTYFTFEPLVVGLWYRGLPFKPVEGKSNHESFVALVGYSMHGFNFGYSYDYTISDLGIKSGGAHEISISYTLFLGDPRKPPKHMRKLPCPQF</sequence>
<gene>
    <name evidence="1" type="ORF">FUAX_16100</name>
</gene>
<dbReference type="Pfam" id="PF11751">
    <property type="entry name" value="PorP_SprF"/>
    <property type="match status" value="1"/>
</dbReference>
<dbReference type="InterPro" id="IPR019861">
    <property type="entry name" value="PorP/SprF_Bacteroidetes"/>
</dbReference>
<evidence type="ECO:0000313" key="1">
    <source>
        <dbReference type="EMBL" id="BDD09178.1"/>
    </source>
</evidence>
<organism evidence="1 2">
    <name type="scientific">Fulvitalea axinellae</name>
    <dbReference type="NCBI Taxonomy" id="1182444"/>
    <lineage>
        <taxon>Bacteria</taxon>
        <taxon>Pseudomonadati</taxon>
        <taxon>Bacteroidota</taxon>
        <taxon>Cytophagia</taxon>
        <taxon>Cytophagales</taxon>
        <taxon>Persicobacteraceae</taxon>
        <taxon>Fulvitalea</taxon>
    </lineage>
</organism>
<protein>
    <recommendedName>
        <fullName evidence="3">Type IX secretion system membrane protein PorP/SprF</fullName>
    </recommendedName>
</protein>
<name>A0AAU9CGM9_9BACT</name>
<keyword evidence="2" id="KW-1185">Reference proteome</keyword>
<dbReference type="EMBL" id="AP025314">
    <property type="protein sequence ID" value="BDD09178.1"/>
    <property type="molecule type" value="Genomic_DNA"/>
</dbReference>